<proteinExistence type="predicted"/>
<evidence type="ECO:0000313" key="3">
    <source>
        <dbReference type="Proteomes" id="UP000298030"/>
    </source>
</evidence>
<keyword evidence="2" id="KW-0418">Kinase</keyword>
<dbReference type="SUPFAM" id="SSF56112">
    <property type="entry name" value="Protein kinase-like (PK-like)"/>
    <property type="match status" value="1"/>
</dbReference>
<dbReference type="Gene3D" id="1.10.510.10">
    <property type="entry name" value="Transferase(Phosphotransferase) domain 1"/>
    <property type="match status" value="1"/>
</dbReference>
<dbReference type="STRING" id="71717.A0A4Y7TKJ6"/>
<dbReference type="Proteomes" id="UP000298030">
    <property type="component" value="Unassembled WGS sequence"/>
</dbReference>
<keyword evidence="3" id="KW-1185">Reference proteome</keyword>
<comment type="caution">
    <text evidence="2">The sequence shown here is derived from an EMBL/GenBank/DDBJ whole genome shotgun (WGS) entry which is preliminary data.</text>
</comment>
<dbReference type="EMBL" id="QPFP01000009">
    <property type="protein sequence ID" value="TEB34715.1"/>
    <property type="molecule type" value="Genomic_DNA"/>
</dbReference>
<dbReference type="InterPro" id="IPR008271">
    <property type="entry name" value="Ser/Thr_kinase_AS"/>
</dbReference>
<dbReference type="PROSITE" id="PS00108">
    <property type="entry name" value="PROTEIN_KINASE_ST"/>
    <property type="match status" value="1"/>
</dbReference>
<dbReference type="PANTHER" id="PTHR44329">
    <property type="entry name" value="SERINE/THREONINE-PROTEIN KINASE TNNI3K-RELATED"/>
    <property type="match status" value="1"/>
</dbReference>
<dbReference type="GO" id="GO:0005524">
    <property type="term" value="F:ATP binding"/>
    <property type="evidence" value="ECO:0007669"/>
    <property type="project" value="InterPro"/>
</dbReference>
<dbReference type="Pfam" id="PF07714">
    <property type="entry name" value="PK_Tyr_Ser-Thr"/>
    <property type="match status" value="1"/>
</dbReference>
<dbReference type="AlphaFoldDB" id="A0A4Y7TKJ6"/>
<feature type="domain" description="Protein kinase" evidence="1">
    <location>
        <begin position="107"/>
        <end position="375"/>
    </location>
</feature>
<dbReference type="InterPro" id="IPR051681">
    <property type="entry name" value="Ser/Thr_Kinases-Pseudokinases"/>
</dbReference>
<keyword evidence="2" id="KW-0808">Transferase</keyword>
<organism evidence="2 3">
    <name type="scientific">Coprinellus micaceus</name>
    <name type="common">Glistening ink-cap mushroom</name>
    <name type="synonym">Coprinus micaceus</name>
    <dbReference type="NCBI Taxonomy" id="71717"/>
    <lineage>
        <taxon>Eukaryota</taxon>
        <taxon>Fungi</taxon>
        <taxon>Dikarya</taxon>
        <taxon>Basidiomycota</taxon>
        <taxon>Agaricomycotina</taxon>
        <taxon>Agaricomycetes</taxon>
        <taxon>Agaricomycetidae</taxon>
        <taxon>Agaricales</taxon>
        <taxon>Agaricineae</taxon>
        <taxon>Psathyrellaceae</taxon>
        <taxon>Coprinellus</taxon>
    </lineage>
</organism>
<dbReference type="PROSITE" id="PS50011">
    <property type="entry name" value="PROTEIN_KINASE_DOM"/>
    <property type="match status" value="1"/>
</dbReference>
<evidence type="ECO:0000259" key="1">
    <source>
        <dbReference type="PROSITE" id="PS50011"/>
    </source>
</evidence>
<protein>
    <submittedName>
        <fullName evidence="2">Kinase-like protein</fullName>
    </submittedName>
</protein>
<dbReference type="InterPro" id="IPR000719">
    <property type="entry name" value="Prot_kinase_dom"/>
</dbReference>
<dbReference type="SMART" id="SM00220">
    <property type="entry name" value="S_TKc"/>
    <property type="match status" value="1"/>
</dbReference>
<dbReference type="OrthoDB" id="10261027at2759"/>
<gene>
    <name evidence="2" type="ORF">FA13DRAFT_1499760</name>
</gene>
<dbReference type="InterPro" id="IPR001245">
    <property type="entry name" value="Ser-Thr/Tyr_kinase_cat_dom"/>
</dbReference>
<evidence type="ECO:0000313" key="2">
    <source>
        <dbReference type="EMBL" id="TEB34715.1"/>
    </source>
</evidence>
<name>A0A4Y7TKJ6_COPMI</name>
<dbReference type="GO" id="GO:0004674">
    <property type="term" value="F:protein serine/threonine kinase activity"/>
    <property type="evidence" value="ECO:0007669"/>
    <property type="project" value="TreeGrafter"/>
</dbReference>
<sequence>MTLAWKEGFEWALPNSSRFSGLYTLFQLMVAVTSGDQRSALFRYLISLRAPEAHPVLNALQLLLDFSVHVDSEPLARTAFLKALHRLSGGSELYPTILEHPTVPVARANLIQGAVGSFGQVYMGSYEGKAVALKVAHRNKVLKTFYKEVVTWSNLSHDNVLPFYGVFSDQEQHFVMVSPFMAKGNVRQYLQSHFPRVSGPRLLLIADIGSGLEYLHRMGIIHGDLKGDNILVSDNGSACLADFGISTVSTDANKHLRLTHLSTAQSGTIAYQAPEILACEDMRTRLPLSDKSDVYSFACVCYEIMSMRVPFQAFSTSAIVLAVSRRKRPEKPAPTDVAVINLGLNTRLWDLIERCWQQEPERRPTVKDVRQDPIFDGLSDERPTPYASGELTAAQVRQNKIVVNLRAKPDDGFGLSFSSTDD</sequence>
<accession>A0A4Y7TKJ6</accession>
<reference evidence="2 3" key="1">
    <citation type="journal article" date="2019" name="Nat. Ecol. Evol.">
        <title>Megaphylogeny resolves global patterns of mushroom evolution.</title>
        <authorList>
            <person name="Varga T."/>
            <person name="Krizsan K."/>
            <person name="Foldi C."/>
            <person name="Dima B."/>
            <person name="Sanchez-Garcia M."/>
            <person name="Sanchez-Ramirez S."/>
            <person name="Szollosi G.J."/>
            <person name="Szarkandi J.G."/>
            <person name="Papp V."/>
            <person name="Albert L."/>
            <person name="Andreopoulos W."/>
            <person name="Angelini C."/>
            <person name="Antonin V."/>
            <person name="Barry K.W."/>
            <person name="Bougher N.L."/>
            <person name="Buchanan P."/>
            <person name="Buyck B."/>
            <person name="Bense V."/>
            <person name="Catcheside P."/>
            <person name="Chovatia M."/>
            <person name="Cooper J."/>
            <person name="Damon W."/>
            <person name="Desjardin D."/>
            <person name="Finy P."/>
            <person name="Geml J."/>
            <person name="Haridas S."/>
            <person name="Hughes K."/>
            <person name="Justo A."/>
            <person name="Karasinski D."/>
            <person name="Kautmanova I."/>
            <person name="Kiss B."/>
            <person name="Kocsube S."/>
            <person name="Kotiranta H."/>
            <person name="LaButti K.M."/>
            <person name="Lechner B.E."/>
            <person name="Liimatainen K."/>
            <person name="Lipzen A."/>
            <person name="Lukacs Z."/>
            <person name="Mihaltcheva S."/>
            <person name="Morgado L.N."/>
            <person name="Niskanen T."/>
            <person name="Noordeloos M.E."/>
            <person name="Ohm R.A."/>
            <person name="Ortiz-Santana B."/>
            <person name="Ovrebo C."/>
            <person name="Racz N."/>
            <person name="Riley R."/>
            <person name="Savchenko A."/>
            <person name="Shiryaev A."/>
            <person name="Soop K."/>
            <person name="Spirin V."/>
            <person name="Szebenyi C."/>
            <person name="Tomsovsky M."/>
            <person name="Tulloss R.E."/>
            <person name="Uehling J."/>
            <person name="Grigoriev I.V."/>
            <person name="Vagvolgyi C."/>
            <person name="Papp T."/>
            <person name="Martin F.M."/>
            <person name="Miettinen O."/>
            <person name="Hibbett D.S."/>
            <person name="Nagy L.G."/>
        </authorList>
    </citation>
    <scope>NUCLEOTIDE SEQUENCE [LARGE SCALE GENOMIC DNA]</scope>
    <source>
        <strain evidence="2 3">FP101781</strain>
    </source>
</reference>
<dbReference type="InterPro" id="IPR011009">
    <property type="entry name" value="Kinase-like_dom_sf"/>
</dbReference>